<dbReference type="SUPFAM" id="SSF53300">
    <property type="entry name" value="vWA-like"/>
    <property type="match status" value="1"/>
</dbReference>
<evidence type="ECO:0000313" key="4">
    <source>
        <dbReference type="EMBL" id="CEO54211.1"/>
    </source>
</evidence>
<dbReference type="InterPro" id="IPR011009">
    <property type="entry name" value="Kinase-like_dom_sf"/>
</dbReference>
<evidence type="ECO:0000259" key="3">
    <source>
        <dbReference type="PROSITE" id="PS50234"/>
    </source>
</evidence>
<feature type="domain" description="Protein kinase" evidence="2">
    <location>
        <begin position="149"/>
        <end position="470"/>
    </location>
</feature>
<dbReference type="Gene3D" id="1.10.510.10">
    <property type="entry name" value="Transferase(Phosphotransferase) domain 1"/>
    <property type="match status" value="1"/>
</dbReference>
<reference evidence="4" key="1">
    <citation type="submission" date="2015-01" db="EMBL/GenBank/DDBJ databases">
        <authorList>
            <person name="Durling Mikael"/>
        </authorList>
    </citation>
    <scope>NUCLEOTIDE SEQUENCE</scope>
</reference>
<dbReference type="InterPro" id="IPR000719">
    <property type="entry name" value="Prot_kinase_dom"/>
</dbReference>
<dbReference type="EMBL" id="CDPU01000041">
    <property type="protein sequence ID" value="CEO54211.1"/>
    <property type="molecule type" value="Genomic_DNA"/>
</dbReference>
<dbReference type="InterPro" id="IPR036465">
    <property type="entry name" value="vWFA_dom_sf"/>
</dbReference>
<evidence type="ECO:0000256" key="1">
    <source>
        <dbReference type="SAM" id="MobiDB-lite"/>
    </source>
</evidence>
<feature type="domain" description="VWFA" evidence="3">
    <location>
        <begin position="586"/>
        <end position="792"/>
    </location>
</feature>
<evidence type="ECO:0008006" key="5">
    <source>
        <dbReference type="Google" id="ProtNLM"/>
    </source>
</evidence>
<dbReference type="GO" id="GO:0007165">
    <property type="term" value="P:signal transduction"/>
    <property type="evidence" value="ECO:0007669"/>
    <property type="project" value="TreeGrafter"/>
</dbReference>
<dbReference type="SUPFAM" id="SSF56112">
    <property type="entry name" value="Protein kinase-like (PK-like)"/>
    <property type="match status" value="1"/>
</dbReference>
<dbReference type="CDD" id="cd00180">
    <property type="entry name" value="PKc"/>
    <property type="match status" value="1"/>
</dbReference>
<gene>
    <name evidence="4" type="ORF">BN869_000010269_1</name>
</gene>
<organism evidence="4">
    <name type="scientific">Bionectria ochroleuca</name>
    <name type="common">Gliocladium roseum</name>
    <dbReference type="NCBI Taxonomy" id="29856"/>
    <lineage>
        <taxon>Eukaryota</taxon>
        <taxon>Fungi</taxon>
        <taxon>Dikarya</taxon>
        <taxon>Ascomycota</taxon>
        <taxon>Pezizomycotina</taxon>
        <taxon>Sordariomycetes</taxon>
        <taxon>Hypocreomycetidae</taxon>
        <taxon>Hypocreales</taxon>
        <taxon>Bionectriaceae</taxon>
        <taxon>Clonostachys</taxon>
    </lineage>
</organism>
<dbReference type="InterPro" id="IPR052751">
    <property type="entry name" value="Plant_MAPKKK"/>
</dbReference>
<name>A0A0B7KHN3_BIOOC</name>
<protein>
    <recommendedName>
        <fullName evidence="5">Protein kinase domain-containing protein</fullName>
    </recommendedName>
</protein>
<dbReference type="SMART" id="SM00220">
    <property type="entry name" value="S_TKc"/>
    <property type="match status" value="1"/>
</dbReference>
<proteinExistence type="predicted"/>
<evidence type="ECO:0000259" key="2">
    <source>
        <dbReference type="PROSITE" id="PS50011"/>
    </source>
</evidence>
<accession>A0A0B7KHN3</accession>
<dbReference type="GO" id="GO:0005524">
    <property type="term" value="F:ATP binding"/>
    <property type="evidence" value="ECO:0007669"/>
    <property type="project" value="InterPro"/>
</dbReference>
<dbReference type="PANTHER" id="PTHR48011:SF51">
    <property type="entry name" value="PROTEIN KINASE SUPERFAMILY PROTEIN"/>
    <property type="match status" value="1"/>
</dbReference>
<dbReference type="PROSITE" id="PS50011">
    <property type="entry name" value="PROTEIN_KINASE_DOM"/>
    <property type="match status" value="1"/>
</dbReference>
<sequence>MDQLPNQYNAFQAYLRDNYESGITCQGNSKSFVPYSALYKYWTNTRIKELLRAAGINELPSPNVRDSFLLVISILCFNSDIGLLPRLVSESLDDGHLPWKDIPGRVQDEFNINQLRQFLDSQWRFCPRLIVGLAGDLNLHRDTILAFQATESTVQGQGRERNVHIREVLQGAHSHLDHPIPRYVVVKSFPPHLHQEYFNERRSYNAFVHGASNVTRLMGSYSWLSEQNERTGNLILEYAEHGSLLDFFEKKSPPYKPDEISSLWTGIAGIAKGVECIHASTGLHLDLKPANIVVSSGADPLKKFSFIFKIIDFEYSHVAPQDSGPNGSKPARANDRKTSKTYAPPELVLGDEINYPVGSEVDLWSLGCIILECAVWISLGERGRLDFIEGRTAETDLLSDYAKSGRGDCFHDGRDLLRCVRGFGQHIRDHGRRDDEITSKMFDLATRELLVEKDKRQFARHIYSAMKSIIDTEAHRRRTSLSIPTNGVLTGRHGSITGQPVVASPTAEQEHVSSYTPHVGLEARSPVSGSNLEMPTAEQGSSRKESPAIFPTIDQVSKWIERKKINGNTPELPGWESVQAQLNGRDFIFVIDNSETMQVYEDQVKNFVHCLAYLVKKLDPDGAEIMCTSDPMTRSKFKNATSHSKFVTENFSRGRGGHCNMEFVLEKALDPIGDQLQNSASKSNIRRTSWRSLPGILIGSKKPVTVIVFTDGIWGSSTGGGAENPIQGLISKMRDYGVSRSTVAIQFLRFGSSLVGERRLKFLDDDLPKKDRNSGFDIVDTQPVTGSIWDILIGPVDEHVDGTAGHSSSQ</sequence>
<dbReference type="Pfam" id="PF00069">
    <property type="entry name" value="Pkinase"/>
    <property type="match status" value="1"/>
</dbReference>
<dbReference type="InterPro" id="IPR002035">
    <property type="entry name" value="VWF_A"/>
</dbReference>
<dbReference type="PANTHER" id="PTHR48011">
    <property type="entry name" value="CCR4-NOT TRANSCRIPTIONAL COMPLEX SUBUNIT CAF120-RELATED"/>
    <property type="match status" value="1"/>
</dbReference>
<dbReference type="AlphaFoldDB" id="A0A0B7KHN3"/>
<dbReference type="PROSITE" id="PS50234">
    <property type="entry name" value="VWFA"/>
    <property type="match status" value="1"/>
</dbReference>
<dbReference type="GO" id="GO:0004672">
    <property type="term" value="F:protein kinase activity"/>
    <property type="evidence" value="ECO:0007669"/>
    <property type="project" value="InterPro"/>
</dbReference>
<feature type="region of interest" description="Disordered" evidence="1">
    <location>
        <begin position="522"/>
        <end position="546"/>
    </location>
</feature>